<dbReference type="Pfam" id="PF00294">
    <property type="entry name" value="PfkB"/>
    <property type="match status" value="1"/>
</dbReference>
<dbReference type="SUPFAM" id="SSF53613">
    <property type="entry name" value="Ribokinase-like"/>
    <property type="match status" value="1"/>
</dbReference>
<keyword evidence="1" id="KW-0808">Transferase</keyword>
<reference evidence="4" key="1">
    <citation type="submission" date="2023-05" db="EMBL/GenBank/DDBJ databases">
        <title>Mariniplasma microaerophilum sp. nov., a novel anaerobic mollicute isolated from terrestrial mud volcano, Taman Peninsula, Russia.</title>
        <authorList>
            <person name="Khomyakova M.A."/>
            <person name="Merkel A.Y."/>
            <person name="Slobodkin A.I."/>
        </authorList>
    </citation>
    <scope>NUCLEOTIDE SEQUENCE</scope>
    <source>
        <strain evidence="4">M4Ah</strain>
    </source>
</reference>
<dbReference type="Gene3D" id="3.40.1190.20">
    <property type="match status" value="1"/>
</dbReference>
<dbReference type="InterPro" id="IPR011611">
    <property type="entry name" value="PfkB_dom"/>
</dbReference>
<dbReference type="GO" id="GO:0016301">
    <property type="term" value="F:kinase activity"/>
    <property type="evidence" value="ECO:0007669"/>
    <property type="project" value="UniProtKB-KW"/>
</dbReference>
<dbReference type="GO" id="GO:0005829">
    <property type="term" value="C:cytosol"/>
    <property type="evidence" value="ECO:0007669"/>
    <property type="project" value="TreeGrafter"/>
</dbReference>
<accession>A0AAW6U860</accession>
<evidence type="ECO:0000313" key="5">
    <source>
        <dbReference type="Proteomes" id="UP001431532"/>
    </source>
</evidence>
<proteinExistence type="predicted"/>
<name>A0AAW6U860_9MOLU</name>
<keyword evidence="2 4" id="KW-0418">Kinase</keyword>
<protein>
    <submittedName>
        <fullName evidence="4">Carbohydrate kinase family protein</fullName>
    </submittedName>
</protein>
<dbReference type="PANTHER" id="PTHR10584:SF166">
    <property type="entry name" value="RIBOKINASE"/>
    <property type="match status" value="1"/>
</dbReference>
<dbReference type="PANTHER" id="PTHR10584">
    <property type="entry name" value="SUGAR KINASE"/>
    <property type="match status" value="1"/>
</dbReference>
<dbReference type="EMBL" id="JASCXW010000011">
    <property type="protein sequence ID" value="MDI6452819.1"/>
    <property type="molecule type" value="Genomic_DNA"/>
</dbReference>
<keyword evidence="5" id="KW-1185">Reference proteome</keyword>
<dbReference type="InterPro" id="IPR029056">
    <property type="entry name" value="Ribokinase-like"/>
</dbReference>
<dbReference type="RefSeq" id="WP_282839244.1">
    <property type="nucleotide sequence ID" value="NZ_JASCXW010000011.1"/>
</dbReference>
<sequence length="331" mass="36898">MKLSGITVAGNIIVDSNKYIDIYPEEGHLSYINDVSTSLGGCVPNTGIALKVMDPELHIIAMGTIGDDENGKFALQTFENLGIETKQIDILKDERTSHVDAFVNVENAKRTFFLQEGASRFFGQNTKPVLTKYLHVGYLLLLPYMDEIVEHGRTRMSYWLEQLSQDGVIISCDIVSEESTRYRKVISSSLPYINHLIINEIEASKLAEVEIFKNGVLQIDSLIQCAKVIKNMGVKEKIIIHSPNISIIYDGINVYRLNSLFLPKEAIVNSVGAGDAFCAASLYGLMHDMEPTEMLRLASCVAADVLMSPTPKPNLCKIKDFLELENKYGRK</sequence>
<evidence type="ECO:0000259" key="3">
    <source>
        <dbReference type="Pfam" id="PF00294"/>
    </source>
</evidence>
<dbReference type="AlphaFoldDB" id="A0AAW6U860"/>
<gene>
    <name evidence="4" type="ORF">QJ521_04515</name>
</gene>
<evidence type="ECO:0000256" key="2">
    <source>
        <dbReference type="ARBA" id="ARBA00022777"/>
    </source>
</evidence>
<evidence type="ECO:0000313" key="4">
    <source>
        <dbReference type="EMBL" id="MDI6452819.1"/>
    </source>
</evidence>
<organism evidence="4 5">
    <name type="scientific">Peloplasma aerotolerans</name>
    <dbReference type="NCBI Taxonomy" id="3044389"/>
    <lineage>
        <taxon>Bacteria</taxon>
        <taxon>Bacillati</taxon>
        <taxon>Mycoplasmatota</taxon>
        <taxon>Mollicutes</taxon>
        <taxon>Acholeplasmatales</taxon>
        <taxon>Acholeplasmataceae</taxon>
        <taxon>Peloplasma</taxon>
    </lineage>
</organism>
<feature type="domain" description="Carbohydrate kinase PfkB" evidence="3">
    <location>
        <begin position="20"/>
        <end position="305"/>
    </location>
</feature>
<comment type="caution">
    <text evidence="4">The sequence shown here is derived from an EMBL/GenBank/DDBJ whole genome shotgun (WGS) entry which is preliminary data.</text>
</comment>
<dbReference type="Proteomes" id="UP001431532">
    <property type="component" value="Unassembled WGS sequence"/>
</dbReference>
<evidence type="ECO:0000256" key="1">
    <source>
        <dbReference type="ARBA" id="ARBA00022679"/>
    </source>
</evidence>